<proteinExistence type="inferred from homology"/>
<dbReference type="Pfam" id="PF00071">
    <property type="entry name" value="Ras"/>
    <property type="match status" value="1"/>
</dbReference>
<dbReference type="SMART" id="SM00174">
    <property type="entry name" value="RHO"/>
    <property type="match status" value="1"/>
</dbReference>
<reference evidence="4" key="1">
    <citation type="submission" date="2016-10" db="EMBL/GenBank/DDBJ databases">
        <authorList>
            <person name="Benchimol M."/>
            <person name="Almeida L.G."/>
            <person name="Vasconcelos A.T."/>
            <person name="Perreira-Neves A."/>
            <person name="Rosa I.A."/>
            <person name="Tasca T."/>
            <person name="Bogo M.R."/>
            <person name="de Souza W."/>
        </authorList>
    </citation>
    <scope>NUCLEOTIDE SEQUENCE [LARGE SCALE GENOMIC DNA]</scope>
    <source>
        <strain evidence="4">K</strain>
    </source>
</reference>
<organism evidence="4 5">
    <name type="scientific">Tritrichomonas foetus</name>
    <dbReference type="NCBI Taxonomy" id="1144522"/>
    <lineage>
        <taxon>Eukaryota</taxon>
        <taxon>Metamonada</taxon>
        <taxon>Parabasalia</taxon>
        <taxon>Tritrichomonadida</taxon>
        <taxon>Tritrichomonadidae</taxon>
        <taxon>Tritrichomonas</taxon>
    </lineage>
</organism>
<evidence type="ECO:0000256" key="2">
    <source>
        <dbReference type="ARBA" id="ARBA00022741"/>
    </source>
</evidence>
<dbReference type="RefSeq" id="XP_068353271.1">
    <property type="nucleotide sequence ID" value="XM_068494109.1"/>
</dbReference>
<dbReference type="PANTHER" id="PTHR47981">
    <property type="entry name" value="RAB FAMILY"/>
    <property type="match status" value="1"/>
</dbReference>
<dbReference type="GO" id="GO:0005770">
    <property type="term" value="C:late endosome"/>
    <property type="evidence" value="ECO:0007669"/>
    <property type="project" value="TreeGrafter"/>
</dbReference>
<dbReference type="GO" id="GO:0003924">
    <property type="term" value="F:GTPase activity"/>
    <property type="evidence" value="ECO:0007669"/>
    <property type="project" value="InterPro"/>
</dbReference>
<dbReference type="PRINTS" id="PR00449">
    <property type="entry name" value="RASTRNSFRMNG"/>
</dbReference>
<accession>A0A1J4JM13</accession>
<dbReference type="SMART" id="SM00173">
    <property type="entry name" value="RAS"/>
    <property type="match status" value="1"/>
</dbReference>
<dbReference type="InterPro" id="IPR027417">
    <property type="entry name" value="P-loop_NTPase"/>
</dbReference>
<evidence type="ECO:0000256" key="3">
    <source>
        <dbReference type="ARBA" id="ARBA00023134"/>
    </source>
</evidence>
<dbReference type="Proteomes" id="UP000179807">
    <property type="component" value="Unassembled WGS sequence"/>
</dbReference>
<dbReference type="NCBIfam" id="TIGR00231">
    <property type="entry name" value="small_GTP"/>
    <property type="match status" value="1"/>
</dbReference>
<dbReference type="AlphaFoldDB" id="A0A1J4JM13"/>
<dbReference type="PROSITE" id="PS51419">
    <property type="entry name" value="RAB"/>
    <property type="match status" value="1"/>
</dbReference>
<dbReference type="GO" id="GO:0045335">
    <property type="term" value="C:phagocytic vesicle"/>
    <property type="evidence" value="ECO:0007669"/>
    <property type="project" value="TreeGrafter"/>
</dbReference>
<dbReference type="GO" id="GO:0090385">
    <property type="term" value="P:phagosome-lysosome fusion"/>
    <property type="evidence" value="ECO:0007669"/>
    <property type="project" value="TreeGrafter"/>
</dbReference>
<dbReference type="CDD" id="cd00154">
    <property type="entry name" value="Rab"/>
    <property type="match status" value="1"/>
</dbReference>
<dbReference type="PANTHER" id="PTHR47981:SF20">
    <property type="entry name" value="RAS-RELATED PROTEIN RAB-7A"/>
    <property type="match status" value="1"/>
</dbReference>
<evidence type="ECO:0000313" key="5">
    <source>
        <dbReference type="Proteomes" id="UP000179807"/>
    </source>
</evidence>
<dbReference type="GO" id="GO:0005525">
    <property type="term" value="F:GTP binding"/>
    <property type="evidence" value="ECO:0007669"/>
    <property type="project" value="UniProtKB-KW"/>
</dbReference>
<dbReference type="FunFam" id="3.40.50.300:FF:002456">
    <property type="entry name" value="Small GTP-binding protein, putative"/>
    <property type="match status" value="1"/>
</dbReference>
<dbReference type="GeneID" id="94828813"/>
<dbReference type="SMART" id="SM00175">
    <property type="entry name" value="RAB"/>
    <property type="match status" value="1"/>
</dbReference>
<comment type="caution">
    <text evidence="4">The sequence shown here is derived from an EMBL/GenBank/DDBJ whole genome shotgun (WGS) entry which is preliminary data.</text>
</comment>
<dbReference type="SUPFAM" id="SSF52540">
    <property type="entry name" value="P-loop containing nucleoside triphosphate hydrolases"/>
    <property type="match status" value="1"/>
</dbReference>
<dbReference type="GO" id="GO:0005764">
    <property type="term" value="C:lysosome"/>
    <property type="evidence" value="ECO:0007669"/>
    <property type="project" value="TreeGrafter"/>
</dbReference>
<comment type="similarity">
    <text evidence="1">Belongs to the small GTPase superfamily. Rab family.</text>
</comment>
<dbReference type="VEuPathDB" id="TrichDB:TRFO_08134"/>
<protein>
    <submittedName>
        <fullName evidence="4">Ras-related protein Rab5</fullName>
    </submittedName>
</protein>
<keyword evidence="2" id="KW-0547">Nucleotide-binding</keyword>
<dbReference type="InterPro" id="IPR001806">
    <property type="entry name" value="Small_GTPase"/>
</dbReference>
<dbReference type="InterPro" id="IPR005225">
    <property type="entry name" value="Small_GTP-bd"/>
</dbReference>
<evidence type="ECO:0000256" key="1">
    <source>
        <dbReference type="ARBA" id="ARBA00006270"/>
    </source>
</evidence>
<name>A0A1J4JM13_9EUKA</name>
<dbReference type="SMART" id="SM00176">
    <property type="entry name" value="RAN"/>
    <property type="match status" value="1"/>
</dbReference>
<dbReference type="Gene3D" id="3.40.50.300">
    <property type="entry name" value="P-loop containing nucleotide triphosphate hydrolases"/>
    <property type="match status" value="1"/>
</dbReference>
<dbReference type="EMBL" id="MLAK01000971">
    <property type="protein sequence ID" value="OHT00135.1"/>
    <property type="molecule type" value="Genomic_DNA"/>
</dbReference>
<gene>
    <name evidence="4" type="primary">RAB5</name>
    <name evidence="4" type="ORF">TRFO_08134</name>
</gene>
<evidence type="ECO:0000313" key="4">
    <source>
        <dbReference type="EMBL" id="OHT00135.1"/>
    </source>
</evidence>
<keyword evidence="3" id="KW-0342">GTP-binding</keyword>
<sequence>MIVAPIKAKIPRIVVLGDTSVGKTSILNRLMQGAFDENAAATTSAAFFFYQPPAEDDVQDLQIWDTAGMEQYRSLNSLYYRNASAALLVFDVTSPSSFASLDKWHTDFVSNGPLQDLVVLAGNKSDLDFAVDKDLVNLWCEKHHTKCFYTSAKSGENINDLFVYLSKIVPSLSESQEPECVILEKPSEPSKKFCC</sequence>
<dbReference type="PROSITE" id="PS51421">
    <property type="entry name" value="RAS"/>
    <property type="match status" value="1"/>
</dbReference>
<keyword evidence="5" id="KW-1185">Reference proteome</keyword>